<dbReference type="SUPFAM" id="SSF49299">
    <property type="entry name" value="PKD domain"/>
    <property type="match status" value="1"/>
</dbReference>
<evidence type="ECO:0000313" key="3">
    <source>
        <dbReference type="EMBL" id="PIP55616.1"/>
    </source>
</evidence>
<proteinExistence type="predicted"/>
<dbReference type="InterPro" id="IPR051675">
    <property type="entry name" value="Endo/Exo/Phosphatase_dom_1"/>
</dbReference>
<evidence type="ECO:0000313" key="4">
    <source>
        <dbReference type="Proteomes" id="UP000229794"/>
    </source>
</evidence>
<dbReference type="InterPro" id="IPR013783">
    <property type="entry name" value="Ig-like_fold"/>
</dbReference>
<feature type="compositionally biased region" description="Low complexity" evidence="1">
    <location>
        <begin position="107"/>
        <end position="145"/>
    </location>
</feature>
<dbReference type="InterPro" id="IPR035986">
    <property type="entry name" value="PKD_dom_sf"/>
</dbReference>
<feature type="domain" description="PKD" evidence="2">
    <location>
        <begin position="173"/>
        <end position="226"/>
    </location>
</feature>
<dbReference type="CDD" id="cd00146">
    <property type="entry name" value="PKD"/>
    <property type="match status" value="1"/>
</dbReference>
<dbReference type="SUPFAM" id="SSF47781">
    <property type="entry name" value="RuvA domain 2-like"/>
    <property type="match status" value="1"/>
</dbReference>
<dbReference type="PANTHER" id="PTHR21180:SF32">
    <property type="entry name" value="ENDONUCLEASE_EXONUCLEASE_PHOSPHATASE FAMILY DOMAIN-CONTAINING PROTEIN 1"/>
    <property type="match status" value="1"/>
</dbReference>
<dbReference type="Proteomes" id="UP000229794">
    <property type="component" value="Unassembled WGS sequence"/>
</dbReference>
<accession>A0A2H0BDA7</accession>
<dbReference type="PROSITE" id="PS50093">
    <property type="entry name" value="PKD"/>
    <property type="match status" value="1"/>
</dbReference>
<dbReference type="Pfam" id="PF12836">
    <property type="entry name" value="HHH_3"/>
    <property type="match status" value="1"/>
</dbReference>
<protein>
    <recommendedName>
        <fullName evidence="2">PKD domain-containing protein</fullName>
    </recommendedName>
</protein>
<name>A0A2H0BDA7_9BACT</name>
<reference evidence="3 4" key="1">
    <citation type="submission" date="2017-09" db="EMBL/GenBank/DDBJ databases">
        <title>Depth-based differentiation of microbial function through sediment-hosted aquifers and enrichment of novel symbionts in the deep terrestrial subsurface.</title>
        <authorList>
            <person name="Probst A.J."/>
            <person name="Ladd B."/>
            <person name="Jarett J.K."/>
            <person name="Geller-Mcgrath D.E."/>
            <person name="Sieber C.M."/>
            <person name="Emerson J.B."/>
            <person name="Anantharaman K."/>
            <person name="Thomas B.C."/>
            <person name="Malmstrom R."/>
            <person name="Stieglmeier M."/>
            <person name="Klingl A."/>
            <person name="Woyke T."/>
            <person name="Ryan C.M."/>
            <person name="Banfield J.F."/>
        </authorList>
    </citation>
    <scope>NUCLEOTIDE SEQUENCE [LARGE SCALE GENOMIC DNA]</scope>
    <source>
        <strain evidence="3">CG22_combo_CG10-13_8_21_14_all_42_17</strain>
    </source>
</reference>
<evidence type="ECO:0000256" key="1">
    <source>
        <dbReference type="SAM" id="MobiDB-lite"/>
    </source>
</evidence>
<dbReference type="PANTHER" id="PTHR21180">
    <property type="entry name" value="ENDONUCLEASE/EXONUCLEASE/PHOSPHATASE FAMILY DOMAIN-CONTAINING PROTEIN 1"/>
    <property type="match status" value="1"/>
</dbReference>
<dbReference type="EMBL" id="PCST01000027">
    <property type="protein sequence ID" value="PIP55616.1"/>
    <property type="molecule type" value="Genomic_DNA"/>
</dbReference>
<dbReference type="InterPro" id="IPR000601">
    <property type="entry name" value="PKD_dom"/>
</dbReference>
<dbReference type="InterPro" id="IPR010994">
    <property type="entry name" value="RuvA_2-like"/>
</dbReference>
<organism evidence="3 4">
    <name type="scientific">Candidatus Zambryskibacteria bacterium CG22_combo_CG10-13_8_21_14_all_42_17</name>
    <dbReference type="NCBI Taxonomy" id="1975118"/>
    <lineage>
        <taxon>Bacteria</taxon>
        <taxon>Candidatus Zambryskiibacteriota</taxon>
    </lineage>
</organism>
<dbReference type="Gene3D" id="1.10.150.320">
    <property type="entry name" value="Photosystem II 12 kDa extrinsic protein"/>
    <property type="match status" value="1"/>
</dbReference>
<comment type="caution">
    <text evidence="3">The sequence shown here is derived from an EMBL/GenBank/DDBJ whole genome shotgun (WGS) entry which is preliminary data.</text>
</comment>
<dbReference type="GO" id="GO:0015627">
    <property type="term" value="C:type II protein secretion system complex"/>
    <property type="evidence" value="ECO:0007669"/>
    <property type="project" value="TreeGrafter"/>
</dbReference>
<evidence type="ECO:0000259" key="2">
    <source>
        <dbReference type="PROSITE" id="PS50093"/>
    </source>
</evidence>
<gene>
    <name evidence="3" type="ORF">COX06_02295</name>
</gene>
<feature type="region of interest" description="Disordered" evidence="1">
    <location>
        <begin position="94"/>
        <end position="147"/>
    </location>
</feature>
<sequence length="390" mass="42411">MPVIFYRKSLFVFLLLGWLPVFVYAQSGLININTANLEELETLSRVGPTIAQRIIDGRPYALIEDISRVQGIGGPGSKSYEDIKDFITIGESSTNTENSADNVNQDTSKTTQTSSVQSSSGGTSAHYSATPVTSVSSSTKTSVGAGRDRVGVVGSPLEFKVETNVAYNRNNIFSWNLGDGNIRGGDVFSHTYEYPGEYVVVLHASFPDGDAVARVNVKIVAPELTITFASGERIEITNGSAQEVNLFGRGLFYEGKTYIFPKDTILKGKQSISFSSNMTGLVPASSDGVYILVLGNNMATNDFTAQIAEQKQKKINTISTELSEIKEKLALYSEAEEVVVKPEETIEAKLTVAEEPEEGPETVLTASVVSGSEKSGFWGWLKRFFLRTER</sequence>
<dbReference type="GO" id="GO:0015628">
    <property type="term" value="P:protein secretion by the type II secretion system"/>
    <property type="evidence" value="ECO:0007669"/>
    <property type="project" value="TreeGrafter"/>
</dbReference>
<dbReference type="Gene3D" id="2.60.40.10">
    <property type="entry name" value="Immunoglobulins"/>
    <property type="match status" value="1"/>
</dbReference>
<dbReference type="AlphaFoldDB" id="A0A2H0BDA7"/>
<feature type="compositionally biased region" description="Polar residues" evidence="1">
    <location>
        <begin position="94"/>
        <end position="106"/>
    </location>
</feature>
<dbReference type="Pfam" id="PF18911">
    <property type="entry name" value="PKD_4"/>
    <property type="match status" value="1"/>
</dbReference>